<sequence length="95" mass="11299">MLNKEQAMDIKIFDLAYRQLEEEFMKYSALGLPLYCVIDSIVQMMQSEEVTFFILPRAKSKDGQNHYFYFNVVGCFYEYRGCDLEFDNHLTNIKV</sequence>
<dbReference type="Proteomes" id="UP000199708">
    <property type="component" value="Unassembled WGS sequence"/>
</dbReference>
<evidence type="ECO:0000313" key="1">
    <source>
        <dbReference type="EMBL" id="SDG53115.1"/>
    </source>
</evidence>
<proteinExistence type="predicted"/>
<name>A0A1G7UZR7_9LACT</name>
<protein>
    <submittedName>
        <fullName evidence="1">Uncharacterized protein</fullName>
    </submittedName>
</protein>
<organism evidence="1 2">
    <name type="scientific">Facklamia miroungae</name>
    <dbReference type="NCBI Taxonomy" id="120956"/>
    <lineage>
        <taxon>Bacteria</taxon>
        <taxon>Bacillati</taxon>
        <taxon>Bacillota</taxon>
        <taxon>Bacilli</taxon>
        <taxon>Lactobacillales</taxon>
        <taxon>Aerococcaceae</taxon>
        <taxon>Facklamia</taxon>
    </lineage>
</organism>
<keyword evidence="2" id="KW-1185">Reference proteome</keyword>
<gene>
    <name evidence="1" type="ORF">SAMN05421791_11325</name>
</gene>
<dbReference type="STRING" id="120956.SAMN05421791_11325"/>
<dbReference type="RefSeq" id="WP_090290452.1">
    <property type="nucleotide sequence ID" value="NZ_FNCK01000013.1"/>
</dbReference>
<evidence type="ECO:0000313" key="2">
    <source>
        <dbReference type="Proteomes" id="UP000199708"/>
    </source>
</evidence>
<dbReference type="EMBL" id="FNCK01000013">
    <property type="protein sequence ID" value="SDG53115.1"/>
    <property type="molecule type" value="Genomic_DNA"/>
</dbReference>
<dbReference type="AlphaFoldDB" id="A0A1G7UZR7"/>
<reference evidence="1 2" key="1">
    <citation type="submission" date="2016-10" db="EMBL/GenBank/DDBJ databases">
        <authorList>
            <person name="de Groot N.N."/>
        </authorList>
    </citation>
    <scope>NUCLEOTIDE SEQUENCE [LARGE SCALE GENOMIC DNA]</scope>
    <source>
        <strain evidence="1 2">ATCC BAA-466</strain>
    </source>
</reference>
<accession>A0A1G7UZR7</accession>
<dbReference type="Pfam" id="PF19385">
    <property type="entry name" value="DUF5960"/>
    <property type="match status" value="1"/>
</dbReference>
<dbReference type="OrthoDB" id="1698005at2"/>
<dbReference type="InterPro" id="IPR046004">
    <property type="entry name" value="DUF5960"/>
</dbReference>